<dbReference type="Proteomes" id="UP000632063">
    <property type="component" value="Unassembled WGS sequence"/>
</dbReference>
<evidence type="ECO:0000313" key="2">
    <source>
        <dbReference type="Proteomes" id="UP000632063"/>
    </source>
</evidence>
<reference evidence="1 2" key="2">
    <citation type="journal article" date="2021" name="Int. J. Syst. Evol. Microbiol.">
        <title>Roseibium litorale sp. nov., isolated from a tidal flat sediment and proposal for the reclassification of Labrenzia polysiphoniae as Roseibium polysiphoniae comb. nov.</title>
        <authorList>
            <person name="Liu Y."/>
            <person name="Pei T."/>
            <person name="Du J."/>
            <person name="Chao M."/>
            <person name="Deng M.R."/>
            <person name="Zhu H."/>
        </authorList>
    </citation>
    <scope>NUCLEOTIDE SEQUENCE [LARGE SCALE GENOMIC DNA]</scope>
    <source>
        <strain evidence="1 2">4C16A</strain>
    </source>
</reference>
<keyword evidence="2" id="KW-1185">Reference proteome</keyword>
<protein>
    <submittedName>
        <fullName evidence="1">Uncharacterized protein</fullName>
    </submittedName>
</protein>
<accession>A0ABR9CUF9</accession>
<sequence>MLAWLFLAPATVHIRWWYQYVPHGKEKHFIHCTYLGIEGLVTPDFPPDCPFFALINPDDWR</sequence>
<organism evidence="1 2">
    <name type="scientific">Roseibium litorale</name>
    <dbReference type="NCBI Taxonomy" id="2803841"/>
    <lineage>
        <taxon>Bacteria</taxon>
        <taxon>Pseudomonadati</taxon>
        <taxon>Pseudomonadota</taxon>
        <taxon>Alphaproteobacteria</taxon>
        <taxon>Hyphomicrobiales</taxon>
        <taxon>Stappiaceae</taxon>
        <taxon>Roseibium</taxon>
    </lineage>
</organism>
<proteinExistence type="predicted"/>
<dbReference type="RefSeq" id="WP_192151214.1">
    <property type="nucleotide sequence ID" value="NZ_JACYXI010000028.1"/>
</dbReference>
<dbReference type="EMBL" id="JACYXI010000028">
    <property type="protein sequence ID" value="MBD8894343.1"/>
    <property type="molecule type" value="Genomic_DNA"/>
</dbReference>
<gene>
    <name evidence="1" type="ORF">IG616_22610</name>
</gene>
<evidence type="ECO:0000313" key="1">
    <source>
        <dbReference type="EMBL" id="MBD8894343.1"/>
    </source>
</evidence>
<reference evidence="2" key="1">
    <citation type="submission" date="2020-09" db="EMBL/GenBank/DDBJ databases">
        <title>The genome sequence of strain Labrenzia suaedae 4C16A.</title>
        <authorList>
            <person name="Liu Y."/>
        </authorList>
    </citation>
    <scope>NUCLEOTIDE SEQUENCE [LARGE SCALE GENOMIC DNA]</scope>
    <source>
        <strain evidence="2">4C16A</strain>
    </source>
</reference>
<name>A0ABR9CUF9_9HYPH</name>
<comment type="caution">
    <text evidence="1">The sequence shown here is derived from an EMBL/GenBank/DDBJ whole genome shotgun (WGS) entry which is preliminary data.</text>
</comment>